<dbReference type="FunFam" id="2.40.50.140:FF:000097">
    <property type="entry name" value="23S rRNA (uracil(1939)-C(5))-methyltransferase RlmD"/>
    <property type="match status" value="1"/>
</dbReference>
<dbReference type="PROSITE" id="PS51687">
    <property type="entry name" value="SAM_MT_RNA_M5U"/>
    <property type="match status" value="1"/>
</dbReference>
<organism evidence="6 7">
    <name type="scientific">Anaerofilum hominis</name>
    <dbReference type="NCBI Taxonomy" id="2763016"/>
    <lineage>
        <taxon>Bacteria</taxon>
        <taxon>Bacillati</taxon>
        <taxon>Bacillota</taxon>
        <taxon>Clostridia</taxon>
        <taxon>Eubacteriales</taxon>
        <taxon>Oscillospiraceae</taxon>
        <taxon>Anaerofilum</taxon>
    </lineage>
</organism>
<dbReference type="FunFam" id="2.40.50.1070:FF:000003">
    <property type="entry name" value="23S rRNA (Uracil-5-)-methyltransferase RumA"/>
    <property type="match status" value="1"/>
</dbReference>
<dbReference type="PROSITE" id="PS50926">
    <property type="entry name" value="TRAM"/>
    <property type="match status" value="1"/>
</dbReference>
<accession>A0A923RF40</accession>
<evidence type="ECO:0000313" key="7">
    <source>
        <dbReference type="Proteomes" id="UP000659630"/>
    </source>
</evidence>
<evidence type="ECO:0000313" key="6">
    <source>
        <dbReference type="EMBL" id="MBC5582259.1"/>
    </source>
</evidence>
<evidence type="ECO:0000256" key="2">
    <source>
        <dbReference type="ARBA" id="ARBA00022679"/>
    </source>
</evidence>
<keyword evidence="1 4" id="KW-0489">Methyltransferase</keyword>
<dbReference type="PANTHER" id="PTHR11061">
    <property type="entry name" value="RNA M5U METHYLTRANSFERASE"/>
    <property type="match status" value="1"/>
</dbReference>
<feature type="binding site" evidence="4">
    <location>
        <position position="281"/>
    </location>
    <ligand>
        <name>S-adenosyl-L-methionine</name>
        <dbReference type="ChEBI" id="CHEBI:59789"/>
    </ligand>
</feature>
<feature type="domain" description="TRAM" evidence="5">
    <location>
        <begin position="1"/>
        <end position="58"/>
    </location>
</feature>
<dbReference type="Gene3D" id="2.40.50.1070">
    <property type="match status" value="1"/>
</dbReference>
<evidence type="ECO:0000256" key="3">
    <source>
        <dbReference type="ARBA" id="ARBA00022691"/>
    </source>
</evidence>
<dbReference type="EC" id="2.1.1.190" evidence="6"/>
<dbReference type="InterPro" id="IPR012340">
    <property type="entry name" value="NA-bd_OB-fold"/>
</dbReference>
<evidence type="ECO:0000256" key="1">
    <source>
        <dbReference type="ARBA" id="ARBA00022603"/>
    </source>
</evidence>
<feature type="binding site" evidence="4">
    <location>
        <position position="310"/>
    </location>
    <ligand>
        <name>S-adenosyl-L-methionine</name>
        <dbReference type="ChEBI" id="CHEBI:59789"/>
    </ligand>
</feature>
<dbReference type="AlphaFoldDB" id="A0A923RF40"/>
<dbReference type="SUPFAM" id="SSF50249">
    <property type="entry name" value="Nucleic acid-binding proteins"/>
    <property type="match status" value="1"/>
</dbReference>
<dbReference type="SUPFAM" id="SSF53335">
    <property type="entry name" value="S-adenosyl-L-methionine-dependent methyltransferases"/>
    <property type="match status" value="1"/>
</dbReference>
<dbReference type="FunFam" id="3.40.50.150:FF:000009">
    <property type="entry name" value="23S rRNA (Uracil(1939)-C(5))-methyltransferase RlmD"/>
    <property type="match status" value="1"/>
</dbReference>
<dbReference type="EMBL" id="JACONZ010000004">
    <property type="protein sequence ID" value="MBC5582259.1"/>
    <property type="molecule type" value="Genomic_DNA"/>
</dbReference>
<dbReference type="Gene3D" id="2.40.50.140">
    <property type="entry name" value="Nucleic acid-binding proteins"/>
    <property type="match status" value="1"/>
</dbReference>
<name>A0A923RF40_9FIRM</name>
<dbReference type="Gene3D" id="3.40.50.150">
    <property type="entry name" value="Vaccinia Virus protein VP39"/>
    <property type="match status" value="1"/>
</dbReference>
<feature type="active site" description="Nucleophile" evidence="4">
    <location>
        <position position="406"/>
    </location>
</feature>
<dbReference type="GO" id="GO:0070475">
    <property type="term" value="P:rRNA base methylation"/>
    <property type="evidence" value="ECO:0007669"/>
    <property type="project" value="TreeGrafter"/>
</dbReference>
<evidence type="ECO:0000256" key="4">
    <source>
        <dbReference type="PROSITE-ProRule" id="PRU01024"/>
    </source>
</evidence>
<comment type="similarity">
    <text evidence="4">Belongs to the class I-like SAM-binding methyltransferase superfamily. RNA M5U methyltransferase family.</text>
</comment>
<protein>
    <submittedName>
        <fullName evidence="6">23S rRNA (Uracil(1939)-C(5))-methyltransferase RlmD</fullName>
        <ecNumber evidence="6">2.1.1.190</ecNumber>
    </submittedName>
</protein>
<dbReference type="Pfam" id="PF01938">
    <property type="entry name" value="TRAM"/>
    <property type="match status" value="1"/>
</dbReference>
<dbReference type="Pfam" id="PF05958">
    <property type="entry name" value="tRNA_U5-meth_tr"/>
    <property type="match status" value="1"/>
</dbReference>
<comment type="caution">
    <text evidence="6">The sequence shown here is derived from an EMBL/GenBank/DDBJ whole genome shotgun (WGS) entry which is preliminary data.</text>
</comment>
<dbReference type="RefSeq" id="WP_186888599.1">
    <property type="nucleotide sequence ID" value="NZ_JACONZ010000004.1"/>
</dbReference>
<dbReference type="InterPro" id="IPR010280">
    <property type="entry name" value="U5_MeTrfase_fam"/>
</dbReference>
<reference evidence="6" key="1">
    <citation type="submission" date="2020-08" db="EMBL/GenBank/DDBJ databases">
        <title>Genome public.</title>
        <authorList>
            <person name="Liu C."/>
            <person name="Sun Q."/>
        </authorList>
    </citation>
    <scope>NUCLEOTIDE SEQUENCE</scope>
    <source>
        <strain evidence="6">BX8</strain>
    </source>
</reference>
<keyword evidence="3 4" id="KW-0949">S-adenosyl-L-methionine</keyword>
<keyword evidence="2 4" id="KW-0808">Transferase</keyword>
<dbReference type="InterPro" id="IPR002792">
    <property type="entry name" value="TRAM_dom"/>
</dbReference>
<gene>
    <name evidence="6" type="primary">rlmD</name>
    <name evidence="6" type="ORF">H8S23_12145</name>
</gene>
<dbReference type="InterPro" id="IPR029063">
    <property type="entry name" value="SAM-dependent_MTases_sf"/>
</dbReference>
<dbReference type="Proteomes" id="UP000659630">
    <property type="component" value="Unassembled WGS sequence"/>
</dbReference>
<dbReference type="CDD" id="cd02440">
    <property type="entry name" value="AdoMet_MTases"/>
    <property type="match status" value="1"/>
</dbReference>
<sequence>MTKNEIIELEITALSSDGNGVGRADGMAVFVPFTAPGDRALVKIVKVQKSFAFGILHQLLSPGPGRAEPDCPVFGRCGGCALRHISYPAELAAKTAFVEDAFRRIGGFSFSAAPCLPSPQEERYRNKAQYPLGADAQGRIFAGFFAPRSHRVIPCADCRLQPQALGETAAFLCALFTEYAIPVYDELQRTGLLRHLYLRRARDGGILVCIVANGRRLPHEKELVQRLTRRLPEIRTVALNVNTKNTNVILGPQTRVLFGSGVLEDVLCGVPVTLSPASFYQVNTLGAEQLYEEAKQLAAPGPGDLLLDLYCGTGTIGLSMVREVGQLVGVEVVPAAVESAKLAAQKMGADNARFFCADAGEAAARLAAEGLRPTLVVLDPPRRGCDAKTLEAVLAMAPGRIVMVSCNAATAARDAKILAAGGYCLRALRPVDMFPRTKHVECVALLEK</sequence>
<dbReference type="PANTHER" id="PTHR11061:SF30">
    <property type="entry name" value="TRNA (URACIL(54)-C(5))-METHYLTRANSFERASE"/>
    <property type="match status" value="1"/>
</dbReference>
<proteinExistence type="inferred from homology"/>
<evidence type="ECO:0000259" key="5">
    <source>
        <dbReference type="PROSITE" id="PS50926"/>
    </source>
</evidence>
<dbReference type="NCBIfam" id="TIGR00479">
    <property type="entry name" value="rumA"/>
    <property type="match status" value="1"/>
</dbReference>
<keyword evidence="7" id="KW-1185">Reference proteome</keyword>
<feature type="binding site" evidence="4">
    <location>
        <position position="379"/>
    </location>
    <ligand>
        <name>S-adenosyl-L-methionine</name>
        <dbReference type="ChEBI" id="CHEBI:59789"/>
    </ligand>
</feature>
<dbReference type="GO" id="GO:0070041">
    <property type="term" value="F:rRNA (uridine-C5-)-methyltransferase activity"/>
    <property type="evidence" value="ECO:0007669"/>
    <property type="project" value="TreeGrafter"/>
</dbReference>
<feature type="binding site" evidence="4">
    <location>
        <position position="331"/>
    </location>
    <ligand>
        <name>S-adenosyl-L-methionine</name>
        <dbReference type="ChEBI" id="CHEBI:59789"/>
    </ligand>
</feature>